<proteinExistence type="predicted"/>
<reference evidence="1" key="1">
    <citation type="journal article" date="2015" name="Nature">
        <title>Complex archaea that bridge the gap between prokaryotes and eukaryotes.</title>
        <authorList>
            <person name="Spang A."/>
            <person name="Saw J.H."/>
            <person name="Jorgensen S.L."/>
            <person name="Zaremba-Niedzwiedzka K."/>
            <person name="Martijn J."/>
            <person name="Lind A.E."/>
            <person name="van Eijk R."/>
            <person name="Schleper C."/>
            <person name="Guy L."/>
            <person name="Ettema T.J."/>
        </authorList>
    </citation>
    <scope>NUCLEOTIDE SEQUENCE</scope>
</reference>
<dbReference type="AlphaFoldDB" id="A0A0F8Y457"/>
<feature type="non-terminal residue" evidence="1">
    <location>
        <position position="130"/>
    </location>
</feature>
<dbReference type="SUPFAM" id="SSF53335">
    <property type="entry name" value="S-adenosyl-L-methionine-dependent methyltransferases"/>
    <property type="match status" value="1"/>
</dbReference>
<evidence type="ECO:0000313" key="1">
    <source>
        <dbReference type="EMBL" id="KKK76212.1"/>
    </source>
</evidence>
<dbReference type="EMBL" id="LAZR01055508">
    <property type="protein sequence ID" value="KKK76212.1"/>
    <property type="molecule type" value="Genomic_DNA"/>
</dbReference>
<organism evidence="1">
    <name type="scientific">marine sediment metagenome</name>
    <dbReference type="NCBI Taxonomy" id="412755"/>
    <lineage>
        <taxon>unclassified sequences</taxon>
        <taxon>metagenomes</taxon>
        <taxon>ecological metagenomes</taxon>
    </lineage>
</organism>
<dbReference type="InterPro" id="IPR029063">
    <property type="entry name" value="SAM-dependent_MTases_sf"/>
</dbReference>
<sequence length="130" mass="14255">MDSVEKYPNWVPSKWMTDIRPDPYIKVPYVVDAAMKHHKGRSSLVIQAGGHVGIWPAKLSDYFEFVVSFEPVLENYIACVHNIQANNVLMCLGCLSSGLELVKVSNSVGFGGSARISPKENTFATAATPI</sequence>
<gene>
    <name evidence="1" type="ORF">LCGC14_2865920</name>
</gene>
<accession>A0A0F8Y457</accession>
<protein>
    <submittedName>
        <fullName evidence="1">Uncharacterized protein</fullName>
    </submittedName>
</protein>
<comment type="caution">
    <text evidence="1">The sequence shown here is derived from an EMBL/GenBank/DDBJ whole genome shotgun (WGS) entry which is preliminary data.</text>
</comment>
<name>A0A0F8Y457_9ZZZZ</name>